<proteinExistence type="predicted"/>
<reference evidence="2" key="1">
    <citation type="submission" date="2014-03" db="EMBL/GenBank/DDBJ databases">
        <authorList>
            <person name="Aksoy S."/>
            <person name="Warren W."/>
            <person name="Wilson R.K."/>
        </authorList>
    </citation>
    <scope>NUCLEOTIDE SEQUENCE [LARGE SCALE GENOMIC DNA]</scope>
    <source>
        <strain evidence="2">IAEA</strain>
    </source>
</reference>
<protein>
    <submittedName>
        <fullName evidence="1">Uncharacterized protein</fullName>
    </submittedName>
</protein>
<dbReference type="Proteomes" id="UP000092445">
    <property type="component" value="Unassembled WGS sequence"/>
</dbReference>
<dbReference type="EnsemblMetazoa" id="GPAI010729-RA">
    <property type="protein sequence ID" value="GPAI010729-PA"/>
    <property type="gene ID" value="GPAI010729"/>
</dbReference>
<dbReference type="AlphaFoldDB" id="A0A1A9ZCR2"/>
<accession>A0A1A9ZCR2</accession>
<sequence length="124" mass="13301">MVSYRMGTQFSAVSLMVSGGHLQTMVRKGSVSSTTHDCCGGHTCDNMHGLEHCWLIQANCVEQSASCVHSGIGFAASIPQVPGQGSAHLFFIHARFAGHSELPTHSGRQPSYGLPEYSLMHSQL</sequence>
<dbReference type="VEuPathDB" id="VectorBase:GPAI010729"/>
<organism evidence="1 2">
    <name type="scientific">Glossina pallidipes</name>
    <name type="common">Tsetse fly</name>
    <dbReference type="NCBI Taxonomy" id="7398"/>
    <lineage>
        <taxon>Eukaryota</taxon>
        <taxon>Metazoa</taxon>
        <taxon>Ecdysozoa</taxon>
        <taxon>Arthropoda</taxon>
        <taxon>Hexapoda</taxon>
        <taxon>Insecta</taxon>
        <taxon>Pterygota</taxon>
        <taxon>Neoptera</taxon>
        <taxon>Endopterygota</taxon>
        <taxon>Diptera</taxon>
        <taxon>Brachycera</taxon>
        <taxon>Muscomorpha</taxon>
        <taxon>Hippoboscoidea</taxon>
        <taxon>Glossinidae</taxon>
        <taxon>Glossina</taxon>
    </lineage>
</organism>
<name>A0A1A9ZCR2_GLOPL</name>
<reference evidence="1" key="2">
    <citation type="submission" date="2020-05" db="UniProtKB">
        <authorList>
            <consortium name="EnsemblMetazoa"/>
        </authorList>
    </citation>
    <scope>IDENTIFICATION</scope>
    <source>
        <strain evidence="1">IAEA</strain>
    </source>
</reference>
<keyword evidence="2" id="KW-1185">Reference proteome</keyword>
<evidence type="ECO:0000313" key="2">
    <source>
        <dbReference type="Proteomes" id="UP000092445"/>
    </source>
</evidence>
<evidence type="ECO:0000313" key="1">
    <source>
        <dbReference type="EnsemblMetazoa" id="GPAI010729-PA"/>
    </source>
</evidence>